<organism evidence="1 2">
    <name type="scientific">Listeria fleischmannii 1991</name>
    <dbReference type="NCBI Taxonomy" id="1430899"/>
    <lineage>
        <taxon>Bacteria</taxon>
        <taxon>Bacillati</taxon>
        <taxon>Bacillota</taxon>
        <taxon>Bacilli</taxon>
        <taxon>Bacillales</taxon>
        <taxon>Listeriaceae</taxon>
        <taxon>Listeria</taxon>
    </lineage>
</organism>
<protein>
    <submittedName>
        <fullName evidence="1">Uncharacterized protein</fullName>
    </submittedName>
</protein>
<dbReference type="OrthoDB" id="2339732at2"/>
<evidence type="ECO:0000313" key="1">
    <source>
        <dbReference type="EMBL" id="KMT59195.1"/>
    </source>
</evidence>
<gene>
    <name evidence="1" type="ORF">X560_1736</name>
</gene>
<name>A0A0J8G966_9LIST</name>
<sequence>MIIQEKLYPYPVLTYFSDDITGEFSIDDIKAFISTDKSKYFIRGVVKMLNPTIEELIDSKSAEIILHVECRKTRYRQVFKINNETIINCEISSEFLEGNVDIQMIVISKEKIDDYKNNKCHPDFSELTFKIEIGQILAVCKPYSFDAKREPSKVKNLSSIFAIIRNVKDEKKPIAYYTDSEKIIIMLSKENFTRYKKLMYDSNAQSLLSSMLIVPVLASVLQSFSIKNFIDEHEGASWLTSIKKRIDECNLVFDKINWGEDSLTVANELIGDPLSYGVKILEERSY</sequence>
<dbReference type="AlphaFoldDB" id="A0A0J8G966"/>
<accession>A0A0J8G966</accession>
<dbReference type="EMBL" id="AZHO01000021">
    <property type="protein sequence ID" value="KMT59195.1"/>
    <property type="molecule type" value="Genomic_DNA"/>
</dbReference>
<dbReference type="PATRIC" id="fig|1430899.3.peg.1773"/>
<dbReference type="Proteomes" id="UP000052258">
    <property type="component" value="Unassembled WGS sequence"/>
</dbReference>
<keyword evidence="2" id="KW-1185">Reference proteome</keyword>
<comment type="caution">
    <text evidence="1">The sequence shown here is derived from an EMBL/GenBank/DDBJ whole genome shotgun (WGS) entry which is preliminary data.</text>
</comment>
<proteinExistence type="predicted"/>
<dbReference type="RefSeq" id="WP_007475863.1">
    <property type="nucleotide sequence ID" value="NZ_KQ130616.1"/>
</dbReference>
<reference evidence="1 2" key="1">
    <citation type="journal article" date="2015" name="Genome Biol. Evol.">
        <title>Comparative Genomics of Listeria Sensu Lato: Genus-Wide Differences in Evolutionary Dynamics and the Progressive Gain of Complex, Potentially Pathogenicity-Related Traits through Lateral Gene Transfer.</title>
        <authorList>
            <person name="Chiara M."/>
            <person name="Caruso M."/>
            <person name="D'Erchia A.M."/>
            <person name="Manzari C."/>
            <person name="Fraccalvieri R."/>
            <person name="Goffredo E."/>
            <person name="Latorre L."/>
            <person name="Miccolupo A."/>
            <person name="Padalino I."/>
            <person name="Santagada G."/>
            <person name="Chiocco D."/>
            <person name="Pesole G."/>
            <person name="Horner D.S."/>
            <person name="Parisi A."/>
        </authorList>
    </citation>
    <scope>NUCLEOTIDE SEQUENCE [LARGE SCALE GENOMIC DNA]</scope>
    <source>
        <strain evidence="1 2">1991</strain>
    </source>
</reference>
<evidence type="ECO:0000313" key="2">
    <source>
        <dbReference type="Proteomes" id="UP000052258"/>
    </source>
</evidence>